<keyword evidence="3" id="KW-1185">Reference proteome</keyword>
<feature type="region of interest" description="Disordered" evidence="1">
    <location>
        <begin position="178"/>
        <end position="267"/>
    </location>
</feature>
<dbReference type="AlphaFoldDB" id="A0AAJ0DAR4"/>
<evidence type="ECO:0000313" key="2">
    <source>
        <dbReference type="EMBL" id="KAK3050310.1"/>
    </source>
</evidence>
<comment type="caution">
    <text evidence="2">The sequence shown here is derived from an EMBL/GenBank/DDBJ whole genome shotgun (WGS) entry which is preliminary data.</text>
</comment>
<reference evidence="2" key="1">
    <citation type="submission" date="2023-04" db="EMBL/GenBank/DDBJ databases">
        <title>Black Yeasts Isolated from many extreme environments.</title>
        <authorList>
            <person name="Coleine C."/>
            <person name="Stajich J.E."/>
            <person name="Selbmann L."/>
        </authorList>
    </citation>
    <scope>NUCLEOTIDE SEQUENCE</scope>
    <source>
        <strain evidence="2">CCFEE 5312</strain>
    </source>
</reference>
<accession>A0AAJ0DAR4</accession>
<feature type="compositionally biased region" description="Basic residues" evidence="1">
    <location>
        <begin position="255"/>
        <end position="264"/>
    </location>
</feature>
<sequence>MSNPASTNDTLELVQNGYDECQAGLDALSERVSSVSHPEATTFLDAVLTLREHVDDMRGWNLGLNMRDMSLEEEIERRVHERLAGFKTSMDDGRRELESKKRELAAAWDRIDAAWVELDAAEEVVRRREAGEEAEVVRRVKEGVEGEVRRKVQEERRAWTDGVNALVRDRKLDSYVFNDQQPDDATADADMPTQGAMGDEETMHGTEEASLVENEVSSSNTAVPGNADDNADALSSGVALEDATGDGATAARGPHWARNHKKREKNKERKQLAKAGAVESAETTISIPTNSSTTVAQALSTSHALDNLGRFYARNHHCENCSSHGTGTRCSA</sequence>
<dbReference type="EMBL" id="JAWDJX010000033">
    <property type="protein sequence ID" value="KAK3050310.1"/>
    <property type="molecule type" value="Genomic_DNA"/>
</dbReference>
<gene>
    <name evidence="2" type="ORF">LTR09_008459</name>
</gene>
<evidence type="ECO:0000256" key="1">
    <source>
        <dbReference type="SAM" id="MobiDB-lite"/>
    </source>
</evidence>
<proteinExistence type="predicted"/>
<evidence type="ECO:0000313" key="3">
    <source>
        <dbReference type="Proteomes" id="UP001271007"/>
    </source>
</evidence>
<name>A0AAJ0DAR4_9PEZI</name>
<organism evidence="2 3">
    <name type="scientific">Extremus antarcticus</name>
    <dbReference type="NCBI Taxonomy" id="702011"/>
    <lineage>
        <taxon>Eukaryota</taxon>
        <taxon>Fungi</taxon>
        <taxon>Dikarya</taxon>
        <taxon>Ascomycota</taxon>
        <taxon>Pezizomycotina</taxon>
        <taxon>Dothideomycetes</taxon>
        <taxon>Dothideomycetidae</taxon>
        <taxon>Mycosphaerellales</taxon>
        <taxon>Extremaceae</taxon>
        <taxon>Extremus</taxon>
    </lineage>
</organism>
<protein>
    <submittedName>
        <fullName evidence="2">Uncharacterized protein</fullName>
    </submittedName>
</protein>
<dbReference type="Proteomes" id="UP001271007">
    <property type="component" value="Unassembled WGS sequence"/>
</dbReference>